<feature type="transmembrane region" description="Helical" evidence="1">
    <location>
        <begin position="38"/>
        <end position="64"/>
    </location>
</feature>
<reference evidence="2 5" key="1">
    <citation type="submission" date="2018-02" db="EMBL/GenBank/DDBJ databases">
        <authorList>
            <person name="Rodrigo-Torres L."/>
            <person name="Arahal R. D."/>
            <person name="Lucena T."/>
        </authorList>
    </citation>
    <scope>NUCLEOTIDE SEQUENCE [LARGE SCALE GENOMIC DNA]</scope>
    <source>
        <strain evidence="2 5">CECT 8486</strain>
    </source>
</reference>
<dbReference type="Proteomes" id="UP000237923">
    <property type="component" value="Unassembled WGS sequence"/>
</dbReference>
<organism evidence="3 4">
    <name type="scientific">Leuconostoc suionicum</name>
    <dbReference type="NCBI Taxonomy" id="1511761"/>
    <lineage>
        <taxon>Bacteria</taxon>
        <taxon>Bacillati</taxon>
        <taxon>Bacillota</taxon>
        <taxon>Bacilli</taxon>
        <taxon>Lactobacillales</taxon>
        <taxon>Lactobacillaceae</taxon>
        <taxon>Leuconostoc</taxon>
    </lineage>
</organism>
<evidence type="ECO:0000313" key="2">
    <source>
        <dbReference type="EMBL" id="SPD94745.1"/>
    </source>
</evidence>
<keyword evidence="1" id="KW-0812">Transmembrane</keyword>
<gene>
    <name evidence="2" type="ORF">LES8486_01878</name>
    <name evidence="3" type="ORF">LES9216_01878</name>
</gene>
<evidence type="ECO:0008006" key="6">
    <source>
        <dbReference type="Google" id="ProtNLM"/>
    </source>
</evidence>
<sequence>MSTIFILSLNLVCIYFFFWLIKPINFARFMPYTPRQAAFLKVVLSIIGGYLLASFFVSATNWVIQIPSTVLGN</sequence>
<dbReference type="AlphaFoldDB" id="A0A2N9KFT1"/>
<evidence type="ECO:0000313" key="4">
    <source>
        <dbReference type="Proteomes" id="UP000237923"/>
    </source>
</evidence>
<proteinExistence type="predicted"/>
<reference evidence="3 4" key="2">
    <citation type="submission" date="2018-02" db="EMBL/GenBank/DDBJ databases">
        <authorList>
            <person name="Cohen D.B."/>
            <person name="Kent A.D."/>
        </authorList>
    </citation>
    <scope>NUCLEOTIDE SEQUENCE [LARGE SCALE GENOMIC DNA]</scope>
    <source>
        <strain evidence="3 4">CECT 9216</strain>
    </source>
</reference>
<keyword evidence="5" id="KW-1185">Reference proteome</keyword>
<dbReference type="InterPro" id="IPR009526">
    <property type="entry name" value="DUF1146"/>
</dbReference>
<dbReference type="Proteomes" id="UP000239237">
    <property type="component" value="Unassembled WGS sequence"/>
</dbReference>
<dbReference type="Pfam" id="PF06612">
    <property type="entry name" value="DUF1146"/>
    <property type="match status" value="1"/>
</dbReference>
<keyword evidence="1" id="KW-0472">Membrane</keyword>
<evidence type="ECO:0000256" key="1">
    <source>
        <dbReference type="SAM" id="Phobius"/>
    </source>
</evidence>
<dbReference type="KEGG" id="lsu:A6B45_01185"/>
<keyword evidence="1" id="KW-1133">Transmembrane helix</keyword>
<dbReference type="EMBL" id="OKQU01000004">
    <property type="protein sequence ID" value="SPE09688.1"/>
    <property type="molecule type" value="Genomic_DNA"/>
</dbReference>
<dbReference type="EMBL" id="OKQR01000005">
    <property type="protein sequence ID" value="SPD94745.1"/>
    <property type="molecule type" value="Genomic_DNA"/>
</dbReference>
<evidence type="ECO:0000313" key="3">
    <source>
        <dbReference type="EMBL" id="SPE09688.1"/>
    </source>
</evidence>
<feature type="transmembrane region" description="Helical" evidence="1">
    <location>
        <begin position="6"/>
        <end position="26"/>
    </location>
</feature>
<accession>A0A2N9KFT1</accession>
<protein>
    <recommendedName>
        <fullName evidence="6">DUF1146 domain-containing protein</fullName>
    </recommendedName>
</protein>
<name>A0A2N9KFT1_9LACO</name>
<dbReference type="GeneID" id="99673382"/>
<evidence type="ECO:0000313" key="5">
    <source>
        <dbReference type="Proteomes" id="UP000239237"/>
    </source>
</evidence>
<dbReference type="RefSeq" id="WP_072612985.1">
    <property type="nucleotide sequence ID" value="NZ_AP017935.1"/>
</dbReference>